<dbReference type="EMBL" id="GBRH01210338">
    <property type="protein sequence ID" value="JAD87557.1"/>
    <property type="molecule type" value="Transcribed_RNA"/>
</dbReference>
<evidence type="ECO:0000313" key="1">
    <source>
        <dbReference type="EMBL" id="JAD87557.1"/>
    </source>
</evidence>
<dbReference type="AlphaFoldDB" id="A0A0A9DUX9"/>
<sequence length="34" mass="3690">MFTLANSLNESAGINFKSVCKSNASSPNVLRKFN</sequence>
<organism evidence="1">
    <name type="scientific">Arundo donax</name>
    <name type="common">Giant reed</name>
    <name type="synonym">Donax arundinaceus</name>
    <dbReference type="NCBI Taxonomy" id="35708"/>
    <lineage>
        <taxon>Eukaryota</taxon>
        <taxon>Viridiplantae</taxon>
        <taxon>Streptophyta</taxon>
        <taxon>Embryophyta</taxon>
        <taxon>Tracheophyta</taxon>
        <taxon>Spermatophyta</taxon>
        <taxon>Magnoliopsida</taxon>
        <taxon>Liliopsida</taxon>
        <taxon>Poales</taxon>
        <taxon>Poaceae</taxon>
        <taxon>PACMAD clade</taxon>
        <taxon>Arundinoideae</taxon>
        <taxon>Arundineae</taxon>
        <taxon>Arundo</taxon>
    </lineage>
</organism>
<proteinExistence type="predicted"/>
<reference evidence="1" key="2">
    <citation type="journal article" date="2015" name="Data Brief">
        <title>Shoot transcriptome of the giant reed, Arundo donax.</title>
        <authorList>
            <person name="Barrero R.A."/>
            <person name="Guerrero F.D."/>
            <person name="Moolhuijzen P."/>
            <person name="Goolsby J.A."/>
            <person name="Tidwell J."/>
            <person name="Bellgard S.E."/>
            <person name="Bellgard M.I."/>
        </authorList>
    </citation>
    <scope>NUCLEOTIDE SEQUENCE</scope>
    <source>
        <tissue evidence="1">Shoot tissue taken approximately 20 cm above the soil surface</tissue>
    </source>
</reference>
<protein>
    <submittedName>
        <fullName evidence="1">Uncharacterized protein</fullName>
    </submittedName>
</protein>
<name>A0A0A9DUX9_ARUDO</name>
<reference evidence="1" key="1">
    <citation type="submission" date="2014-09" db="EMBL/GenBank/DDBJ databases">
        <authorList>
            <person name="Magalhaes I.L.F."/>
            <person name="Oliveira U."/>
            <person name="Santos F.R."/>
            <person name="Vidigal T.H.D.A."/>
            <person name="Brescovit A.D."/>
            <person name="Santos A.J."/>
        </authorList>
    </citation>
    <scope>NUCLEOTIDE SEQUENCE</scope>
    <source>
        <tissue evidence="1">Shoot tissue taken approximately 20 cm above the soil surface</tissue>
    </source>
</reference>
<accession>A0A0A9DUX9</accession>